<gene>
    <name evidence="1" type="ORF">KI387_041034</name>
</gene>
<keyword evidence="2" id="KW-1185">Reference proteome</keyword>
<name>A0AA38CCH4_TAXCH</name>
<reference evidence="1 2" key="1">
    <citation type="journal article" date="2021" name="Nat. Plants">
        <title>The Taxus genome provides insights into paclitaxel biosynthesis.</title>
        <authorList>
            <person name="Xiong X."/>
            <person name="Gou J."/>
            <person name="Liao Q."/>
            <person name="Li Y."/>
            <person name="Zhou Q."/>
            <person name="Bi G."/>
            <person name="Li C."/>
            <person name="Du R."/>
            <person name="Wang X."/>
            <person name="Sun T."/>
            <person name="Guo L."/>
            <person name="Liang H."/>
            <person name="Lu P."/>
            <person name="Wu Y."/>
            <person name="Zhang Z."/>
            <person name="Ro D.K."/>
            <person name="Shang Y."/>
            <person name="Huang S."/>
            <person name="Yan J."/>
        </authorList>
    </citation>
    <scope>NUCLEOTIDE SEQUENCE [LARGE SCALE GENOMIC DNA]</scope>
    <source>
        <strain evidence="1">Ta-2019</strain>
    </source>
</reference>
<evidence type="ECO:0000313" key="1">
    <source>
        <dbReference type="EMBL" id="KAH9293763.1"/>
    </source>
</evidence>
<comment type="caution">
    <text evidence="1">The sequence shown here is derived from an EMBL/GenBank/DDBJ whole genome shotgun (WGS) entry which is preliminary data.</text>
</comment>
<feature type="non-terminal residue" evidence="1">
    <location>
        <position position="59"/>
    </location>
</feature>
<dbReference type="EMBL" id="JAHRHJ020000747">
    <property type="protein sequence ID" value="KAH9293763.1"/>
    <property type="molecule type" value="Genomic_DNA"/>
</dbReference>
<evidence type="ECO:0000313" key="2">
    <source>
        <dbReference type="Proteomes" id="UP000824469"/>
    </source>
</evidence>
<dbReference type="AlphaFoldDB" id="A0AA38CCH4"/>
<protein>
    <submittedName>
        <fullName evidence="1">Uncharacterized protein</fullName>
    </submittedName>
</protein>
<accession>A0AA38CCH4</accession>
<dbReference type="Proteomes" id="UP000824469">
    <property type="component" value="Unassembled WGS sequence"/>
</dbReference>
<sequence length="59" mass="6822">IMREVVPPDLLILDENANISKEVRRFISLPEDMLELDLHERSLNNSDISNDVPYRPMTG</sequence>
<proteinExistence type="predicted"/>
<feature type="non-terminal residue" evidence="1">
    <location>
        <position position="1"/>
    </location>
</feature>
<organism evidence="1 2">
    <name type="scientific">Taxus chinensis</name>
    <name type="common">Chinese yew</name>
    <name type="synonym">Taxus wallichiana var. chinensis</name>
    <dbReference type="NCBI Taxonomy" id="29808"/>
    <lineage>
        <taxon>Eukaryota</taxon>
        <taxon>Viridiplantae</taxon>
        <taxon>Streptophyta</taxon>
        <taxon>Embryophyta</taxon>
        <taxon>Tracheophyta</taxon>
        <taxon>Spermatophyta</taxon>
        <taxon>Pinopsida</taxon>
        <taxon>Pinidae</taxon>
        <taxon>Conifers II</taxon>
        <taxon>Cupressales</taxon>
        <taxon>Taxaceae</taxon>
        <taxon>Taxus</taxon>
    </lineage>
</organism>